<dbReference type="EMBL" id="AMWX01000002">
    <property type="protein sequence ID" value="EKO36919.1"/>
    <property type="molecule type" value="Genomic_DNA"/>
</dbReference>
<evidence type="ECO:0000256" key="1">
    <source>
        <dbReference type="ARBA" id="ARBA00001668"/>
    </source>
</evidence>
<evidence type="ECO:0000256" key="12">
    <source>
        <dbReference type="ARBA" id="ARBA00022833"/>
    </source>
</evidence>
<feature type="domain" description="Formamidopyrimidine-DNA glycosylase catalytic" evidence="22">
    <location>
        <begin position="2"/>
        <end position="112"/>
    </location>
</feature>
<evidence type="ECO:0000256" key="2">
    <source>
        <dbReference type="ARBA" id="ARBA00001947"/>
    </source>
</evidence>
<dbReference type="SMART" id="SM01232">
    <property type="entry name" value="H2TH"/>
    <property type="match status" value="1"/>
</dbReference>
<evidence type="ECO:0000256" key="4">
    <source>
        <dbReference type="ARBA" id="ARBA00011245"/>
    </source>
</evidence>
<evidence type="ECO:0000259" key="21">
    <source>
        <dbReference type="PROSITE" id="PS51066"/>
    </source>
</evidence>
<keyword evidence="16" id="KW-0511">Multifunctional enzyme</keyword>
<comment type="catalytic activity">
    <reaction evidence="19">
        <text>2'-deoxyribonucleotide-(2'-deoxyribose 5'-phosphate)-2'-deoxyribonucleotide-DNA = a 3'-end 2'-deoxyribonucleotide-(2,3-dehydro-2,3-deoxyribose 5'-phosphate)-DNA + a 5'-end 5'-phospho-2'-deoxyribonucleoside-DNA + H(+)</text>
        <dbReference type="Rhea" id="RHEA:66592"/>
        <dbReference type="Rhea" id="RHEA-COMP:13180"/>
        <dbReference type="Rhea" id="RHEA-COMP:16897"/>
        <dbReference type="Rhea" id="RHEA-COMP:17067"/>
        <dbReference type="ChEBI" id="CHEBI:15378"/>
        <dbReference type="ChEBI" id="CHEBI:136412"/>
        <dbReference type="ChEBI" id="CHEBI:157695"/>
        <dbReference type="ChEBI" id="CHEBI:167181"/>
        <dbReference type="EC" id="4.2.99.18"/>
    </reaction>
</comment>
<evidence type="ECO:0000256" key="5">
    <source>
        <dbReference type="ARBA" id="ARBA00012024"/>
    </source>
</evidence>
<comment type="catalytic activity">
    <reaction evidence="1">
        <text>Hydrolysis of DNA containing ring-opened 7-methylguanine residues, releasing 2,6-diamino-4-hydroxy-5-(N-methyl)formamidopyrimidine.</text>
        <dbReference type="EC" id="3.2.2.23"/>
    </reaction>
</comment>
<dbReference type="SUPFAM" id="SSF81624">
    <property type="entry name" value="N-terminal domain of MutM-like DNA repair proteins"/>
    <property type="match status" value="1"/>
</dbReference>
<dbReference type="EC" id="4.2.99.18" evidence="6"/>
<comment type="subunit">
    <text evidence="4">Monomer.</text>
</comment>
<dbReference type="PROSITE" id="PS51068">
    <property type="entry name" value="FPG_CAT"/>
    <property type="match status" value="1"/>
</dbReference>
<sequence length="270" mass="31313">MPELPEVETSVQAIQEFADQSLESIEIYNPNLRWKVDSKSFKKLFGLKVNKINRRAKYILLHIEKSQILIHLGMTGTLRIANKKSNFYKKHDHIEFIFQKGKLIFNDPRRFGSMHLIGEPSKHFLLDKLGPEPLSREFDGEYFFQKIKKSLSPIKNALMNQQNVVGIGNIYANEILFDARIRPTRKSKTITKKEHNKIAESAKKILKIAIKAGGTTLKDFYKPDGNKGYFKIDLAVYDRANEKCKNCKKESIIRIIQSQRATFYCRKCQT</sequence>
<dbReference type="PROSITE" id="PS51066">
    <property type="entry name" value="ZF_FPG_2"/>
    <property type="match status" value="1"/>
</dbReference>
<feature type="domain" description="FPG-type" evidence="21">
    <location>
        <begin position="235"/>
        <end position="270"/>
    </location>
</feature>
<dbReference type="Pfam" id="PF06831">
    <property type="entry name" value="H2TH"/>
    <property type="match status" value="1"/>
</dbReference>
<dbReference type="GO" id="GO:0008270">
    <property type="term" value="F:zinc ion binding"/>
    <property type="evidence" value="ECO:0007669"/>
    <property type="project" value="UniProtKB-KW"/>
</dbReference>
<evidence type="ECO:0000256" key="6">
    <source>
        <dbReference type="ARBA" id="ARBA00012720"/>
    </source>
</evidence>
<keyword evidence="24" id="KW-1185">Reference proteome</keyword>
<dbReference type="InterPro" id="IPR000214">
    <property type="entry name" value="Znf_DNA_glyclase/AP_lyase"/>
</dbReference>
<comment type="similarity">
    <text evidence="3">Belongs to the FPG family.</text>
</comment>
<evidence type="ECO:0000256" key="14">
    <source>
        <dbReference type="ARBA" id="ARBA00023204"/>
    </source>
</evidence>
<dbReference type="GO" id="GO:0140078">
    <property type="term" value="F:class I DNA-(apurinic or apyrimidinic site) endonuclease activity"/>
    <property type="evidence" value="ECO:0007669"/>
    <property type="project" value="UniProtKB-EC"/>
</dbReference>
<dbReference type="Pfam" id="PF01149">
    <property type="entry name" value="Fapy_DNA_glyco"/>
    <property type="match status" value="1"/>
</dbReference>
<keyword evidence="17 23" id="KW-0326">Glycosidase</keyword>
<evidence type="ECO:0000256" key="16">
    <source>
        <dbReference type="ARBA" id="ARBA00023268"/>
    </source>
</evidence>
<dbReference type="InterPro" id="IPR020629">
    <property type="entry name" value="FPG_Glyclase"/>
</dbReference>
<dbReference type="GO" id="GO:0003684">
    <property type="term" value="F:damaged DNA binding"/>
    <property type="evidence" value="ECO:0007669"/>
    <property type="project" value="InterPro"/>
</dbReference>
<keyword evidence="14" id="KW-0234">DNA repair</keyword>
<proteinExistence type="inferred from homology"/>
<keyword evidence="15" id="KW-0456">Lyase</keyword>
<keyword evidence="12" id="KW-0862">Zinc</keyword>
<evidence type="ECO:0000256" key="7">
    <source>
        <dbReference type="ARBA" id="ARBA00016240"/>
    </source>
</evidence>
<dbReference type="SUPFAM" id="SSF46946">
    <property type="entry name" value="S13-like H2TH domain"/>
    <property type="match status" value="1"/>
</dbReference>
<keyword evidence="9" id="KW-0227">DNA damage</keyword>
<dbReference type="InterPro" id="IPR010979">
    <property type="entry name" value="Ribosomal_uS13-like_H2TH"/>
</dbReference>
<evidence type="ECO:0000256" key="10">
    <source>
        <dbReference type="ARBA" id="ARBA00022771"/>
    </source>
</evidence>
<dbReference type="InterPro" id="IPR015886">
    <property type="entry name" value="H2TH_FPG"/>
</dbReference>
<organism evidence="23 24">
    <name type="scientific">SAR86 cluster bacterium SAR86E</name>
    <dbReference type="NCBI Taxonomy" id="1208365"/>
    <lineage>
        <taxon>Bacteria</taxon>
        <taxon>Pseudomonadati</taxon>
        <taxon>Pseudomonadota</taxon>
        <taxon>Gammaproteobacteria</taxon>
        <taxon>SAR86 cluster</taxon>
    </lineage>
</organism>
<dbReference type="AlphaFoldDB" id="K6G700"/>
<dbReference type="Proteomes" id="UP000010310">
    <property type="component" value="Unassembled WGS sequence"/>
</dbReference>
<evidence type="ECO:0000256" key="8">
    <source>
        <dbReference type="ARBA" id="ARBA00022723"/>
    </source>
</evidence>
<dbReference type="Gene3D" id="1.10.8.50">
    <property type="match status" value="1"/>
</dbReference>
<dbReference type="GO" id="GO:0006284">
    <property type="term" value="P:base-excision repair"/>
    <property type="evidence" value="ECO:0007669"/>
    <property type="project" value="InterPro"/>
</dbReference>
<evidence type="ECO:0000259" key="22">
    <source>
        <dbReference type="PROSITE" id="PS51068"/>
    </source>
</evidence>
<dbReference type="PANTHER" id="PTHR22993">
    <property type="entry name" value="FORMAMIDOPYRIMIDINE-DNA GLYCOSYLASE"/>
    <property type="match status" value="1"/>
</dbReference>
<keyword evidence="13" id="KW-0238">DNA-binding</keyword>
<dbReference type="SUPFAM" id="SSF57716">
    <property type="entry name" value="Glucocorticoid receptor-like (DNA-binding domain)"/>
    <property type="match status" value="1"/>
</dbReference>
<dbReference type="GO" id="GO:0034039">
    <property type="term" value="F:8-oxo-7,8-dihydroguanine DNA N-glycosylase activity"/>
    <property type="evidence" value="ECO:0007669"/>
    <property type="project" value="TreeGrafter"/>
</dbReference>
<reference evidence="23 24" key="1">
    <citation type="submission" date="2012-09" db="EMBL/GenBank/DDBJ databases">
        <authorList>
            <person name="Dupont C.L."/>
            <person name="Rusch D.B."/>
            <person name="Lombardo M.-J."/>
            <person name="Novotny M."/>
            <person name="Yee-Greenbaum J."/>
            <person name="Laskin R."/>
        </authorList>
    </citation>
    <scope>NUCLEOTIDE SEQUENCE [LARGE SCALE GENOMIC DNA]</scope>
    <source>
        <strain evidence="23">SAR86E</strain>
    </source>
</reference>
<evidence type="ECO:0000256" key="18">
    <source>
        <dbReference type="ARBA" id="ARBA00030638"/>
    </source>
</evidence>
<evidence type="ECO:0000256" key="20">
    <source>
        <dbReference type="PROSITE-ProRule" id="PRU00391"/>
    </source>
</evidence>
<accession>K6G700</accession>
<dbReference type="CDD" id="cd08966">
    <property type="entry name" value="EcFpg-like_N"/>
    <property type="match status" value="1"/>
</dbReference>
<dbReference type="NCBIfam" id="NF002211">
    <property type="entry name" value="PRK01103.1"/>
    <property type="match status" value="1"/>
</dbReference>
<dbReference type="PATRIC" id="fig|1208365.4.peg.647"/>
<dbReference type="NCBIfam" id="TIGR00577">
    <property type="entry name" value="fpg"/>
    <property type="match status" value="1"/>
</dbReference>
<dbReference type="InterPro" id="IPR012319">
    <property type="entry name" value="FPG_cat"/>
</dbReference>
<keyword evidence="11 23" id="KW-0378">Hydrolase</keyword>
<evidence type="ECO:0000313" key="24">
    <source>
        <dbReference type="Proteomes" id="UP000010310"/>
    </source>
</evidence>
<comment type="caution">
    <text evidence="23">The sequence shown here is derived from an EMBL/GenBank/DDBJ whole genome shotgun (WGS) entry which is preliminary data.</text>
</comment>
<evidence type="ECO:0000256" key="13">
    <source>
        <dbReference type="ARBA" id="ARBA00023125"/>
    </source>
</evidence>
<gene>
    <name evidence="23" type="primary">mutM</name>
    <name evidence="23" type="ORF">B273_1070</name>
</gene>
<evidence type="ECO:0000313" key="23">
    <source>
        <dbReference type="EMBL" id="EKO36919.1"/>
    </source>
</evidence>
<dbReference type="EC" id="3.2.2.23" evidence="5"/>
<dbReference type="SMART" id="SM00898">
    <property type="entry name" value="Fapy_DNA_glyco"/>
    <property type="match status" value="1"/>
</dbReference>
<dbReference type="InterPro" id="IPR035937">
    <property type="entry name" value="FPG_N"/>
</dbReference>
<dbReference type="FunFam" id="1.10.8.50:FF:000003">
    <property type="entry name" value="Formamidopyrimidine-DNA glycosylase"/>
    <property type="match status" value="1"/>
</dbReference>
<evidence type="ECO:0000256" key="9">
    <source>
        <dbReference type="ARBA" id="ARBA00022763"/>
    </source>
</evidence>
<name>K6G700_9GAMM</name>
<keyword evidence="10 20" id="KW-0863">Zinc-finger</keyword>
<comment type="cofactor">
    <cofactor evidence="2">
        <name>Zn(2+)</name>
        <dbReference type="ChEBI" id="CHEBI:29105"/>
    </cofactor>
</comment>
<dbReference type="Gene3D" id="3.20.190.10">
    <property type="entry name" value="MutM-like, N-terminal"/>
    <property type="match status" value="1"/>
</dbReference>
<dbReference type="STRING" id="1208365.B273_1070"/>
<evidence type="ECO:0000256" key="15">
    <source>
        <dbReference type="ARBA" id="ARBA00023239"/>
    </source>
</evidence>
<keyword evidence="8" id="KW-0479">Metal-binding</keyword>
<protein>
    <recommendedName>
        <fullName evidence="7">Formamidopyrimidine-DNA glycosylase</fullName>
        <ecNumber evidence="5">3.2.2.23</ecNumber>
        <ecNumber evidence="6">4.2.99.18</ecNumber>
    </recommendedName>
    <alternativeName>
        <fullName evidence="18">DNA-(apurinic or apyrimidinic site) lyase MutM</fullName>
    </alternativeName>
</protein>
<evidence type="ECO:0000256" key="19">
    <source>
        <dbReference type="ARBA" id="ARBA00044632"/>
    </source>
</evidence>
<evidence type="ECO:0000256" key="11">
    <source>
        <dbReference type="ARBA" id="ARBA00022801"/>
    </source>
</evidence>
<evidence type="ECO:0000256" key="3">
    <source>
        <dbReference type="ARBA" id="ARBA00009409"/>
    </source>
</evidence>
<dbReference type="PANTHER" id="PTHR22993:SF9">
    <property type="entry name" value="FORMAMIDOPYRIMIDINE-DNA GLYCOSYLASE"/>
    <property type="match status" value="1"/>
</dbReference>
<evidence type="ECO:0000256" key="17">
    <source>
        <dbReference type="ARBA" id="ARBA00023295"/>
    </source>
</evidence>